<evidence type="ECO:0000313" key="2">
    <source>
        <dbReference type="EMBL" id="CAF1658028.1"/>
    </source>
</evidence>
<keyword evidence="4" id="KW-1185">Reference proteome</keyword>
<feature type="non-terminal residue" evidence="2">
    <location>
        <position position="1"/>
    </location>
</feature>
<protein>
    <submittedName>
        <fullName evidence="2">Uncharacterized protein</fullName>
    </submittedName>
</protein>
<evidence type="ECO:0000313" key="4">
    <source>
        <dbReference type="Proteomes" id="UP000663829"/>
    </source>
</evidence>
<sequence length="59" mass="6572">LFKRDTSYDKNVDEVRLHELGYKQELKRGLSTISNYGVALSIISISSGITSLFGYGMVT</sequence>
<dbReference type="Proteomes" id="UP000681722">
    <property type="component" value="Unassembled WGS sequence"/>
</dbReference>
<dbReference type="EMBL" id="CAJNOQ010054505">
    <property type="protein sequence ID" value="CAF1658028.1"/>
    <property type="molecule type" value="Genomic_DNA"/>
</dbReference>
<gene>
    <name evidence="2" type="ORF">GPM918_LOCUS45856</name>
    <name evidence="3" type="ORF">SRO942_LOCUS48830</name>
</gene>
<keyword evidence="1" id="KW-1133">Transmembrane helix</keyword>
<keyword evidence="1" id="KW-0472">Membrane</keyword>
<evidence type="ECO:0000313" key="3">
    <source>
        <dbReference type="EMBL" id="CAF4600024.1"/>
    </source>
</evidence>
<evidence type="ECO:0000256" key="1">
    <source>
        <dbReference type="SAM" id="Phobius"/>
    </source>
</evidence>
<accession>A0A816FBB1</accession>
<comment type="caution">
    <text evidence="2">The sequence shown here is derived from an EMBL/GenBank/DDBJ whole genome shotgun (WGS) entry which is preliminary data.</text>
</comment>
<keyword evidence="1" id="KW-0812">Transmembrane</keyword>
<dbReference type="Proteomes" id="UP000663829">
    <property type="component" value="Unassembled WGS sequence"/>
</dbReference>
<name>A0A816FBB1_9BILA</name>
<feature type="non-terminal residue" evidence="2">
    <location>
        <position position="59"/>
    </location>
</feature>
<organism evidence="2 4">
    <name type="scientific">Didymodactylos carnosus</name>
    <dbReference type="NCBI Taxonomy" id="1234261"/>
    <lineage>
        <taxon>Eukaryota</taxon>
        <taxon>Metazoa</taxon>
        <taxon>Spiralia</taxon>
        <taxon>Gnathifera</taxon>
        <taxon>Rotifera</taxon>
        <taxon>Eurotatoria</taxon>
        <taxon>Bdelloidea</taxon>
        <taxon>Philodinida</taxon>
        <taxon>Philodinidae</taxon>
        <taxon>Didymodactylos</taxon>
    </lineage>
</organism>
<feature type="transmembrane region" description="Helical" evidence="1">
    <location>
        <begin position="36"/>
        <end position="58"/>
    </location>
</feature>
<proteinExistence type="predicted"/>
<dbReference type="AlphaFoldDB" id="A0A816FBB1"/>
<dbReference type="OrthoDB" id="3257095at2759"/>
<reference evidence="2" key="1">
    <citation type="submission" date="2021-02" db="EMBL/GenBank/DDBJ databases">
        <authorList>
            <person name="Nowell W R."/>
        </authorList>
    </citation>
    <scope>NUCLEOTIDE SEQUENCE</scope>
</reference>
<dbReference type="EMBL" id="CAJOBC010127347">
    <property type="protein sequence ID" value="CAF4600024.1"/>
    <property type="molecule type" value="Genomic_DNA"/>
</dbReference>